<evidence type="ECO:0000256" key="4">
    <source>
        <dbReference type="ARBA" id="ARBA00023235"/>
    </source>
</evidence>
<proteinExistence type="inferred from homology"/>
<dbReference type="PANTHER" id="PTHR13767">
    <property type="entry name" value="TRNA-PSEUDOURIDINE SYNTHASE"/>
    <property type="match status" value="1"/>
</dbReference>
<dbReference type="GO" id="GO:1990481">
    <property type="term" value="P:mRNA pseudouridine synthesis"/>
    <property type="evidence" value="ECO:0007669"/>
    <property type="project" value="TreeGrafter"/>
</dbReference>
<dbReference type="GO" id="GO:0005634">
    <property type="term" value="C:nucleus"/>
    <property type="evidence" value="ECO:0007669"/>
    <property type="project" value="TreeGrafter"/>
</dbReference>
<evidence type="ECO:0000256" key="3">
    <source>
        <dbReference type="ARBA" id="ARBA00022694"/>
    </source>
</evidence>
<protein>
    <recommendedName>
        <fullName evidence="2">tRNA pseudouridine(55) synthase</fullName>
        <ecNumber evidence="2">5.4.99.25</ecNumber>
    </recommendedName>
</protein>
<evidence type="ECO:0000256" key="2">
    <source>
        <dbReference type="ARBA" id="ARBA00012787"/>
    </source>
</evidence>
<dbReference type="NCBIfam" id="TIGR00431">
    <property type="entry name" value="TruB"/>
    <property type="match status" value="1"/>
</dbReference>
<dbReference type="GO" id="GO:0003723">
    <property type="term" value="F:RNA binding"/>
    <property type="evidence" value="ECO:0007669"/>
    <property type="project" value="InterPro"/>
</dbReference>
<dbReference type="AlphaFoldDB" id="A0A7R9WF28"/>
<feature type="domain" description="Pseudouridine synthase II N-terminal" evidence="6">
    <location>
        <begin position="190"/>
        <end position="351"/>
    </location>
</feature>
<feature type="region of interest" description="Disordered" evidence="5">
    <location>
        <begin position="382"/>
        <end position="402"/>
    </location>
</feature>
<reference evidence="7" key="1">
    <citation type="submission" date="2021-01" db="EMBL/GenBank/DDBJ databases">
        <authorList>
            <person name="Corre E."/>
            <person name="Pelletier E."/>
            <person name="Niang G."/>
            <person name="Scheremetjew M."/>
            <person name="Finn R."/>
            <person name="Kale V."/>
            <person name="Holt S."/>
            <person name="Cochrane G."/>
            <person name="Meng A."/>
            <person name="Brown T."/>
            <person name="Cohen L."/>
        </authorList>
    </citation>
    <scope>NUCLEOTIDE SEQUENCE</scope>
    <source>
        <strain evidence="7">CCMP147</strain>
    </source>
</reference>
<evidence type="ECO:0000313" key="7">
    <source>
        <dbReference type="EMBL" id="CAD8322038.1"/>
    </source>
</evidence>
<dbReference type="EC" id="5.4.99.25" evidence="2"/>
<evidence type="ECO:0000256" key="1">
    <source>
        <dbReference type="ARBA" id="ARBA00008999"/>
    </source>
</evidence>
<dbReference type="SUPFAM" id="SSF55120">
    <property type="entry name" value="Pseudouridine synthase"/>
    <property type="match status" value="1"/>
</dbReference>
<dbReference type="Gene3D" id="3.30.2350.10">
    <property type="entry name" value="Pseudouridine synthase"/>
    <property type="match status" value="1"/>
</dbReference>
<dbReference type="InterPro" id="IPR020103">
    <property type="entry name" value="PsdUridine_synth_cat_dom_sf"/>
</dbReference>
<sequence length="447" mass="48028">MGQRCMIAPLLLTVVLLSTTTITTTVAFLLPRVFGGGGSGIAAPSVARARLSPLSSSAKAAYFARTSSDRGLALLVGARGPSTASFGLGMVAGRSDGVVRRGGRKKRSLSATASSSPAGGAENAGGGGTEQAATPEPEPPLYLEEGLFAVRKPLGWTSQDVVGKLRFLLEADARSRNAPDRRKKRRKPWMKLGHGGTLDPLATGVLVCGVGRGTKDLQKYLVGSKAYRAEVTLGYRTTTLDADPKGEVVEEKTFDHVTSMKAIDDVLRSKFTGKIQQIPPVFSALKRDGKKLYELGRKGQTAEDLKIEPREVTIYDLKLVGYEGGGDDEESKPKPIQRFVIDVECGGGTYVRSLVRDIGVALGTVATMTRLERTKQGRFLLEHSLPYSSPSSSSADTEEDDVRYDEEGAVVIDKREDCNWTVDTINEAIRTCRDTVLASDDDGLRDK</sequence>
<dbReference type="InterPro" id="IPR002501">
    <property type="entry name" value="PsdUridine_synth_N"/>
</dbReference>
<dbReference type="GO" id="GO:0160148">
    <property type="term" value="F:tRNA pseudouridine(55) synthase activity"/>
    <property type="evidence" value="ECO:0007669"/>
    <property type="project" value="UniProtKB-EC"/>
</dbReference>
<dbReference type="InterPro" id="IPR014780">
    <property type="entry name" value="tRNA_psdUridine_synth_TruB"/>
</dbReference>
<keyword evidence="4" id="KW-0413">Isomerase</keyword>
<gene>
    <name evidence="7" type="ORF">TDUB1175_LOCUS20454</name>
</gene>
<comment type="similarity">
    <text evidence="1">Belongs to the pseudouridine synthase TruB family.</text>
</comment>
<feature type="compositionally biased region" description="Low complexity" evidence="5">
    <location>
        <begin position="109"/>
        <end position="121"/>
    </location>
</feature>
<dbReference type="HAMAP" id="MF_01080">
    <property type="entry name" value="TruB_bact"/>
    <property type="match status" value="1"/>
</dbReference>
<feature type="region of interest" description="Disordered" evidence="5">
    <location>
        <begin position="97"/>
        <end position="140"/>
    </location>
</feature>
<dbReference type="GO" id="GO:0006400">
    <property type="term" value="P:tRNA modification"/>
    <property type="evidence" value="ECO:0007669"/>
    <property type="project" value="TreeGrafter"/>
</dbReference>
<dbReference type="Pfam" id="PF01509">
    <property type="entry name" value="TruB_N"/>
    <property type="match status" value="1"/>
</dbReference>
<name>A0A7R9WF28_9STRA</name>
<evidence type="ECO:0000256" key="5">
    <source>
        <dbReference type="SAM" id="MobiDB-lite"/>
    </source>
</evidence>
<evidence type="ECO:0000259" key="6">
    <source>
        <dbReference type="Pfam" id="PF01509"/>
    </source>
</evidence>
<feature type="compositionally biased region" description="Low complexity" evidence="5">
    <location>
        <begin position="130"/>
        <end position="140"/>
    </location>
</feature>
<keyword evidence="3" id="KW-0819">tRNA processing</keyword>
<dbReference type="EMBL" id="HBED01040663">
    <property type="protein sequence ID" value="CAD8322038.1"/>
    <property type="molecule type" value="Transcribed_RNA"/>
</dbReference>
<accession>A0A7R9WF28</accession>
<organism evidence="7">
    <name type="scientific">Pseudictyota dubia</name>
    <dbReference type="NCBI Taxonomy" id="2749911"/>
    <lineage>
        <taxon>Eukaryota</taxon>
        <taxon>Sar</taxon>
        <taxon>Stramenopiles</taxon>
        <taxon>Ochrophyta</taxon>
        <taxon>Bacillariophyta</taxon>
        <taxon>Mediophyceae</taxon>
        <taxon>Biddulphiophycidae</taxon>
        <taxon>Eupodiscales</taxon>
        <taxon>Odontellaceae</taxon>
        <taxon>Pseudictyota</taxon>
    </lineage>
</organism>
<dbReference type="CDD" id="cd02573">
    <property type="entry name" value="PseudoU_synth_EcTruB"/>
    <property type="match status" value="1"/>
</dbReference>
<feature type="compositionally biased region" description="Low complexity" evidence="5">
    <location>
        <begin position="384"/>
        <end position="394"/>
    </location>
</feature>
<dbReference type="PANTHER" id="PTHR13767:SF2">
    <property type="entry name" value="PSEUDOURIDYLATE SYNTHASE TRUB1"/>
    <property type="match status" value="1"/>
</dbReference>